<evidence type="ECO:0000256" key="1">
    <source>
        <dbReference type="ARBA" id="ARBA00022722"/>
    </source>
</evidence>
<evidence type="ECO:0000256" key="2">
    <source>
        <dbReference type="ARBA" id="ARBA00022723"/>
    </source>
</evidence>
<dbReference type="SUPFAM" id="SSF88723">
    <property type="entry name" value="PIN domain-like"/>
    <property type="match status" value="1"/>
</dbReference>
<comment type="caution">
    <text evidence="7">The sequence shown here is derived from an EMBL/GenBank/DDBJ whole genome shotgun (WGS) entry which is preliminary data.</text>
</comment>
<keyword evidence="3" id="KW-0378">Hydrolase</keyword>
<sequence length="334" mass="37312">MLVTPTLGANLLHVISLLDRCRSEPDNYSGDPIRYVRWVFEMARMFRGQIRTSDVDRLLFTPGFTRLLSLLPGAAATLQQTERPGVFMEAGGQVTPWARDALAVEIADRKDAYEAAHAALRKEFVRWGSNGEVFVVVDTSVFIKHPMKIEDIPWAEEIGQGFEEIRVVVPYAVIKELDRLKEHSQPQVRWRAGLTLAVVDRLLRNPDGRTVLRPADPNPHEMADRGEMPRGTVTIEVLYDNEMHVPLHNDDAEIIDRALAVQVMSGEKVRLLTMDTGMGLEASRHGLKVHKPARDPEPDPADQPPSRRAARRAKADERAAADETNSDQGPPDGS</sequence>
<feature type="region of interest" description="Disordered" evidence="5">
    <location>
        <begin position="286"/>
        <end position="334"/>
    </location>
</feature>
<evidence type="ECO:0000259" key="6">
    <source>
        <dbReference type="Pfam" id="PF13638"/>
    </source>
</evidence>
<organism evidence="7 8">
    <name type="scientific">Winogradskya humida</name>
    <dbReference type="NCBI Taxonomy" id="113566"/>
    <lineage>
        <taxon>Bacteria</taxon>
        <taxon>Bacillati</taxon>
        <taxon>Actinomycetota</taxon>
        <taxon>Actinomycetes</taxon>
        <taxon>Micromonosporales</taxon>
        <taxon>Micromonosporaceae</taxon>
        <taxon>Winogradskya</taxon>
    </lineage>
</organism>
<keyword evidence="1" id="KW-0540">Nuclease</keyword>
<dbReference type="Gene3D" id="3.40.50.1010">
    <property type="entry name" value="5'-nuclease"/>
    <property type="match status" value="1"/>
</dbReference>
<keyword evidence="2" id="KW-0479">Metal-binding</keyword>
<reference evidence="7 8" key="1">
    <citation type="submission" date="2021-01" db="EMBL/GenBank/DDBJ databases">
        <title>Whole genome shotgun sequence of Actinoplanes humidus NBRC 14915.</title>
        <authorList>
            <person name="Komaki H."/>
            <person name="Tamura T."/>
        </authorList>
    </citation>
    <scope>NUCLEOTIDE SEQUENCE [LARGE SCALE GENOMIC DNA]</scope>
    <source>
        <strain evidence="7 8">NBRC 14915</strain>
    </source>
</reference>
<evidence type="ECO:0000313" key="8">
    <source>
        <dbReference type="Proteomes" id="UP000603200"/>
    </source>
</evidence>
<feature type="domain" description="PIN" evidence="6">
    <location>
        <begin position="135"/>
        <end position="289"/>
    </location>
</feature>
<evidence type="ECO:0000256" key="5">
    <source>
        <dbReference type="SAM" id="MobiDB-lite"/>
    </source>
</evidence>
<evidence type="ECO:0000256" key="4">
    <source>
        <dbReference type="ARBA" id="ARBA00022842"/>
    </source>
</evidence>
<protein>
    <recommendedName>
        <fullName evidence="6">PIN domain-containing protein</fullName>
    </recommendedName>
</protein>
<dbReference type="InterPro" id="IPR029060">
    <property type="entry name" value="PIN-like_dom_sf"/>
</dbReference>
<keyword evidence="8" id="KW-1185">Reference proteome</keyword>
<dbReference type="InterPro" id="IPR002716">
    <property type="entry name" value="PIN_dom"/>
</dbReference>
<accession>A0ABQ4A668</accession>
<dbReference type="Pfam" id="PF13638">
    <property type="entry name" value="PIN_4"/>
    <property type="match status" value="1"/>
</dbReference>
<name>A0ABQ4A668_9ACTN</name>
<dbReference type="Proteomes" id="UP000603200">
    <property type="component" value="Unassembled WGS sequence"/>
</dbReference>
<keyword evidence="4" id="KW-0460">Magnesium</keyword>
<dbReference type="RefSeq" id="WP_203843250.1">
    <property type="nucleotide sequence ID" value="NZ_BAAATV010000033.1"/>
</dbReference>
<dbReference type="EMBL" id="BOMN01000142">
    <property type="protein sequence ID" value="GIE26346.1"/>
    <property type="molecule type" value="Genomic_DNA"/>
</dbReference>
<evidence type="ECO:0000313" key="7">
    <source>
        <dbReference type="EMBL" id="GIE26346.1"/>
    </source>
</evidence>
<proteinExistence type="predicted"/>
<gene>
    <name evidence="7" type="ORF">Ahu01nite_094480</name>
</gene>
<evidence type="ECO:0000256" key="3">
    <source>
        <dbReference type="ARBA" id="ARBA00022801"/>
    </source>
</evidence>